<dbReference type="GO" id="GO:0008270">
    <property type="term" value="F:zinc ion binding"/>
    <property type="evidence" value="ECO:0007669"/>
    <property type="project" value="InterPro"/>
</dbReference>
<evidence type="ECO:0000313" key="4">
    <source>
        <dbReference type="EMBL" id="RAQ30689.1"/>
    </source>
</evidence>
<dbReference type="NCBIfam" id="TIGR00167">
    <property type="entry name" value="cbbA"/>
    <property type="match status" value="1"/>
</dbReference>
<keyword evidence="3" id="KW-0479">Metal-binding</keyword>
<keyword evidence="3" id="KW-0862">Zinc</keyword>
<dbReference type="PANTHER" id="PTHR30304:SF0">
    <property type="entry name" value="D-TAGATOSE-1,6-BISPHOSPHATE ALDOLASE SUBUNIT GATY-RELATED"/>
    <property type="match status" value="1"/>
</dbReference>
<dbReference type="Proteomes" id="UP000249377">
    <property type="component" value="Unassembled WGS sequence"/>
</dbReference>
<dbReference type="Pfam" id="PF01116">
    <property type="entry name" value="F_bP_aldolase"/>
    <property type="match status" value="1"/>
</dbReference>
<proteinExistence type="predicted"/>
<feature type="binding site" evidence="3">
    <location>
        <position position="181"/>
    </location>
    <ligand>
        <name>Zn(2+)</name>
        <dbReference type="ChEBI" id="CHEBI:29105"/>
        <label>1</label>
        <note>catalytic</note>
    </ligand>
</feature>
<sequence>MLVTLREILPDAKKNRYAVGLFNTVDLEMAKGVLAAAEEARSPVIIGSAEVLLPYTGLEELASFLVPLAKKATVPVVLHLDHGLTVDCVQKAIDLGFTSVMYDCSTKSFQENIWDVKTMADYAHRRGLSIEAELGHVGSNDGGAESVGENDNSIYTEPEEARAFAEATGVDALAVAIGTAHGAYKSKPKLDFNRLKEIAEIVETPLVLHGGSGLSDQDFRSAIANGISKVNIFTDINAAYARYSHDNYTEGCGITDLMPGITDAVKEATLEKMRVFGCPGHAAAYREYVVQGVVRNVMQALKKGRG</sequence>
<feature type="binding site" evidence="2">
    <location>
        <position position="182"/>
    </location>
    <ligand>
        <name>dihydroxyacetone phosphate</name>
        <dbReference type="ChEBI" id="CHEBI:57642"/>
    </ligand>
</feature>
<dbReference type="EMBL" id="QLYR01000001">
    <property type="protein sequence ID" value="RAQ30689.1"/>
    <property type="molecule type" value="Genomic_DNA"/>
</dbReference>
<reference evidence="4 5" key="1">
    <citation type="submission" date="2018-06" db="EMBL/GenBank/DDBJ databases">
        <title>Noncontiguous genome sequence of Ruminococcaceae bacterium ASD2818.</title>
        <authorList>
            <person name="Chaplin A.V."/>
            <person name="Sokolova S.R."/>
            <person name="Kochetkova T.O."/>
            <person name="Goltsov A.Y."/>
            <person name="Trofimov D.Y."/>
            <person name="Efimov B.A."/>
        </authorList>
    </citation>
    <scope>NUCLEOTIDE SEQUENCE [LARGE SCALE GENOMIC DNA]</scope>
    <source>
        <strain evidence="4 5">ASD2818</strain>
    </source>
</reference>
<dbReference type="RefSeq" id="WP_112331884.1">
    <property type="nucleotide sequence ID" value="NZ_QLYR01000001.1"/>
</dbReference>
<evidence type="ECO:0000256" key="3">
    <source>
        <dbReference type="PIRSR" id="PIRSR001359-3"/>
    </source>
</evidence>
<keyword evidence="5" id="KW-1185">Reference proteome</keyword>
<dbReference type="CDD" id="cd00947">
    <property type="entry name" value="TBP_aldolase_IIB"/>
    <property type="match status" value="1"/>
</dbReference>
<dbReference type="InterPro" id="IPR013785">
    <property type="entry name" value="Aldolase_TIM"/>
</dbReference>
<dbReference type="Gene3D" id="3.20.20.70">
    <property type="entry name" value="Aldolase class I"/>
    <property type="match status" value="1"/>
</dbReference>
<feature type="binding site" evidence="3">
    <location>
        <position position="82"/>
    </location>
    <ligand>
        <name>Zn(2+)</name>
        <dbReference type="ChEBI" id="CHEBI:29105"/>
        <label>1</label>
        <note>catalytic</note>
    </ligand>
</feature>
<feature type="binding site" evidence="3">
    <location>
        <position position="133"/>
    </location>
    <ligand>
        <name>Zn(2+)</name>
        <dbReference type="ChEBI" id="CHEBI:29105"/>
        <label>2</label>
    </ligand>
</feature>
<comment type="cofactor">
    <cofactor evidence="3">
        <name>Zn(2+)</name>
        <dbReference type="ChEBI" id="CHEBI:29105"/>
    </cofactor>
    <text evidence="3">Binds 2 Zn(2+) ions per subunit. One is catalytic and the other provides a structural contribution.</text>
</comment>
<feature type="binding site" evidence="2">
    <location>
        <begin position="231"/>
        <end position="234"/>
    </location>
    <ligand>
        <name>dihydroxyacetone phosphate</name>
        <dbReference type="ChEBI" id="CHEBI:57642"/>
    </ligand>
</feature>
<accession>A0A328UH82</accession>
<dbReference type="GO" id="GO:0009025">
    <property type="term" value="F:tagatose-bisphosphate aldolase activity"/>
    <property type="evidence" value="ECO:0007669"/>
    <property type="project" value="TreeGrafter"/>
</dbReference>
<dbReference type="GO" id="GO:0005975">
    <property type="term" value="P:carbohydrate metabolic process"/>
    <property type="evidence" value="ECO:0007669"/>
    <property type="project" value="InterPro"/>
</dbReference>
<dbReference type="GO" id="GO:0005829">
    <property type="term" value="C:cytosol"/>
    <property type="evidence" value="ECO:0007669"/>
    <property type="project" value="TreeGrafter"/>
</dbReference>
<dbReference type="InterPro" id="IPR050246">
    <property type="entry name" value="Class_II_FBP_aldolase"/>
</dbReference>
<dbReference type="PIRSF" id="PIRSF001359">
    <property type="entry name" value="F_bP_aldolase_II"/>
    <property type="match status" value="1"/>
</dbReference>
<dbReference type="PANTHER" id="PTHR30304">
    <property type="entry name" value="D-TAGATOSE-1,6-BISPHOSPHATE ALDOLASE"/>
    <property type="match status" value="1"/>
</dbReference>
<evidence type="ECO:0000256" key="2">
    <source>
        <dbReference type="PIRSR" id="PIRSR001359-2"/>
    </source>
</evidence>
<evidence type="ECO:0000256" key="1">
    <source>
        <dbReference type="PIRSR" id="PIRSR001359-1"/>
    </source>
</evidence>
<protein>
    <submittedName>
        <fullName evidence="4">Class II fructose-bisphosphate aldolase</fullName>
    </submittedName>
</protein>
<evidence type="ECO:0000313" key="5">
    <source>
        <dbReference type="Proteomes" id="UP000249377"/>
    </source>
</evidence>
<feature type="binding site" evidence="2">
    <location>
        <begin position="210"/>
        <end position="212"/>
    </location>
    <ligand>
        <name>dihydroxyacetone phosphate</name>
        <dbReference type="ChEBI" id="CHEBI:57642"/>
    </ligand>
</feature>
<dbReference type="SUPFAM" id="SSF51569">
    <property type="entry name" value="Aldolase"/>
    <property type="match status" value="1"/>
</dbReference>
<comment type="caution">
    <text evidence="4">The sequence shown here is derived from an EMBL/GenBank/DDBJ whole genome shotgun (WGS) entry which is preliminary data.</text>
</comment>
<feature type="binding site" evidence="3">
    <location>
        <position position="103"/>
    </location>
    <ligand>
        <name>Zn(2+)</name>
        <dbReference type="ChEBI" id="CHEBI:29105"/>
        <label>2</label>
    </ligand>
</feature>
<name>A0A328UH82_9FIRM</name>
<feature type="binding site" evidence="3">
    <location>
        <position position="209"/>
    </location>
    <ligand>
        <name>Zn(2+)</name>
        <dbReference type="ChEBI" id="CHEBI:29105"/>
        <label>1</label>
        <note>catalytic</note>
    </ligand>
</feature>
<feature type="active site" description="Proton donor" evidence="1">
    <location>
        <position position="81"/>
    </location>
</feature>
<organism evidence="4 5">
    <name type="scientific">Hydrogeniiclostridium mannosilyticum</name>
    <dbReference type="NCBI Taxonomy" id="2764322"/>
    <lineage>
        <taxon>Bacteria</taxon>
        <taxon>Bacillati</taxon>
        <taxon>Bacillota</taxon>
        <taxon>Clostridia</taxon>
        <taxon>Eubacteriales</taxon>
        <taxon>Acutalibacteraceae</taxon>
        <taxon>Hydrogeniiclostridium</taxon>
    </lineage>
</organism>
<gene>
    <name evidence="4" type="ORF">DPQ25_04185</name>
</gene>
<dbReference type="InterPro" id="IPR000771">
    <property type="entry name" value="FBA_II"/>
</dbReference>
<dbReference type="AlphaFoldDB" id="A0A328UH82"/>